<dbReference type="PANTHER" id="PTHR33169">
    <property type="entry name" value="PADR-FAMILY TRANSCRIPTIONAL REGULATOR"/>
    <property type="match status" value="1"/>
</dbReference>
<feature type="domain" description="Transcription regulator PadR N-terminal" evidence="1">
    <location>
        <begin position="22"/>
        <end position="95"/>
    </location>
</feature>
<dbReference type="InterPro" id="IPR036390">
    <property type="entry name" value="WH_DNA-bd_sf"/>
</dbReference>
<proteinExistence type="predicted"/>
<keyword evidence="3" id="KW-1185">Reference proteome</keyword>
<protein>
    <submittedName>
        <fullName evidence="2">Putative transcriptional regulator</fullName>
    </submittedName>
</protein>
<accession>J7IV14</accession>
<dbReference type="Pfam" id="PF03551">
    <property type="entry name" value="PadR"/>
    <property type="match status" value="1"/>
</dbReference>
<dbReference type="HOGENOM" id="CLU_063440_5_0_9"/>
<dbReference type="OrthoDB" id="9808017at2"/>
<evidence type="ECO:0000313" key="2">
    <source>
        <dbReference type="EMBL" id="AFQ42546.1"/>
    </source>
</evidence>
<organism evidence="2 3">
    <name type="scientific">Desulfosporosinus meridiei (strain ATCC BAA-275 / DSM 13257 / KCTC 12902 / NCIMB 13706 / S10)</name>
    <dbReference type="NCBI Taxonomy" id="768704"/>
    <lineage>
        <taxon>Bacteria</taxon>
        <taxon>Bacillati</taxon>
        <taxon>Bacillota</taxon>
        <taxon>Clostridia</taxon>
        <taxon>Eubacteriales</taxon>
        <taxon>Desulfitobacteriaceae</taxon>
        <taxon>Desulfosporosinus</taxon>
    </lineage>
</organism>
<dbReference type="Proteomes" id="UP000005262">
    <property type="component" value="Chromosome"/>
</dbReference>
<dbReference type="SUPFAM" id="SSF46785">
    <property type="entry name" value="Winged helix' DNA-binding domain"/>
    <property type="match status" value="1"/>
</dbReference>
<gene>
    <name evidence="2" type="ordered locus">Desmer_0500</name>
</gene>
<dbReference type="AlphaFoldDB" id="J7IV14"/>
<dbReference type="InterPro" id="IPR005149">
    <property type="entry name" value="Tscrpt_reg_PadR_N"/>
</dbReference>
<reference evidence="3" key="2">
    <citation type="submission" date="2012-08" db="EMBL/GenBank/DDBJ databases">
        <title>Finished genome of Desulfosporosinus meridiei DSM 13257.</title>
        <authorList>
            <person name="Huntemann M."/>
            <person name="Wei C.-L."/>
            <person name="Han J."/>
            <person name="Detter J.C."/>
            <person name="Han C."/>
            <person name="Davenport K."/>
            <person name="Daligault H."/>
            <person name="Erkkila T."/>
            <person name="Gu W."/>
            <person name="Munk A.C.C."/>
            <person name="Teshima H."/>
            <person name="Xu Y."/>
            <person name="Chain P."/>
            <person name="Tapia R."/>
            <person name="Chen A."/>
            <person name="Krypides N."/>
            <person name="Mavromatis K."/>
            <person name="Markowitz V."/>
            <person name="Szeto E."/>
            <person name="Ivanova N."/>
            <person name="Mikhailova N."/>
            <person name="Ovchinnikova G."/>
            <person name="Pagani I."/>
            <person name="Pati A."/>
            <person name="Goodwin L."/>
            <person name="Peters L."/>
            <person name="Pitluck S."/>
            <person name="Woyke T."/>
            <person name="Pester M."/>
            <person name="Spring S."/>
            <person name="Ollivier B."/>
            <person name="Rattei T."/>
            <person name="Klenk H.-P."/>
            <person name="Wagner M."/>
            <person name="Loy A."/>
        </authorList>
    </citation>
    <scope>NUCLEOTIDE SEQUENCE [LARGE SCALE GENOMIC DNA]</scope>
    <source>
        <strain evidence="3">ATCC BAA-275 / DSM 13257 / NCIMB 13706 / S10</strain>
    </source>
</reference>
<evidence type="ECO:0000313" key="3">
    <source>
        <dbReference type="Proteomes" id="UP000005262"/>
    </source>
</evidence>
<dbReference type="PANTHER" id="PTHR33169:SF14">
    <property type="entry name" value="TRANSCRIPTIONAL REGULATOR RV3488"/>
    <property type="match status" value="1"/>
</dbReference>
<dbReference type="STRING" id="768704.Desmer_0500"/>
<sequence>MLDFNKCPCSGSNLDKLVQPTILTILAQEDLYGYKIVQRIAESPMFKGHKPDGTGVYRTLKAMEQRGLVISSWSLTDTGPAKIFYHITKEGEECLSHWINTLEEYRQIIGMMLEEVHNVCAKIKAAKTT</sequence>
<dbReference type="KEGG" id="dmi:Desmer_0500"/>
<dbReference type="Gene3D" id="1.10.10.10">
    <property type="entry name" value="Winged helix-like DNA-binding domain superfamily/Winged helix DNA-binding domain"/>
    <property type="match status" value="1"/>
</dbReference>
<dbReference type="InterPro" id="IPR036388">
    <property type="entry name" value="WH-like_DNA-bd_sf"/>
</dbReference>
<name>J7IV14_DESMD</name>
<reference evidence="2 3" key="1">
    <citation type="journal article" date="2012" name="J. Bacteriol.">
        <title>Complete genome sequences of Desulfosporosinus orientis DSM765T, Desulfosporosinus youngiae DSM17734T, Desulfosporosinus meridiei DSM13257T, and Desulfosporosinus acidiphilus DSM22704T.</title>
        <authorList>
            <person name="Pester M."/>
            <person name="Brambilla E."/>
            <person name="Alazard D."/>
            <person name="Rattei T."/>
            <person name="Weinmaier T."/>
            <person name="Han J."/>
            <person name="Lucas S."/>
            <person name="Lapidus A."/>
            <person name="Cheng J.F."/>
            <person name="Goodwin L."/>
            <person name="Pitluck S."/>
            <person name="Peters L."/>
            <person name="Ovchinnikova G."/>
            <person name="Teshima H."/>
            <person name="Detter J.C."/>
            <person name="Han C.S."/>
            <person name="Tapia R."/>
            <person name="Land M.L."/>
            <person name="Hauser L."/>
            <person name="Kyrpides N.C."/>
            <person name="Ivanova N.N."/>
            <person name="Pagani I."/>
            <person name="Huntmann M."/>
            <person name="Wei C.L."/>
            <person name="Davenport K.W."/>
            <person name="Daligault H."/>
            <person name="Chain P.S."/>
            <person name="Chen A."/>
            <person name="Mavromatis K."/>
            <person name="Markowitz V."/>
            <person name="Szeto E."/>
            <person name="Mikhailova N."/>
            <person name="Pati A."/>
            <person name="Wagner M."/>
            <person name="Woyke T."/>
            <person name="Ollivier B."/>
            <person name="Klenk H.P."/>
            <person name="Spring S."/>
            <person name="Loy A."/>
        </authorList>
    </citation>
    <scope>NUCLEOTIDE SEQUENCE [LARGE SCALE GENOMIC DNA]</scope>
    <source>
        <strain evidence="3">ATCC BAA-275 / DSM 13257 / NCIMB 13706 / S10</strain>
    </source>
</reference>
<evidence type="ECO:0000259" key="1">
    <source>
        <dbReference type="Pfam" id="PF03551"/>
    </source>
</evidence>
<dbReference type="RefSeq" id="WP_014901468.1">
    <property type="nucleotide sequence ID" value="NC_018515.1"/>
</dbReference>
<dbReference type="EMBL" id="CP003629">
    <property type="protein sequence ID" value="AFQ42546.1"/>
    <property type="molecule type" value="Genomic_DNA"/>
</dbReference>
<dbReference type="InterPro" id="IPR052509">
    <property type="entry name" value="Metal_resp_DNA-bind_regulator"/>
</dbReference>
<dbReference type="eggNOG" id="COG1695">
    <property type="taxonomic scope" value="Bacteria"/>
</dbReference>